<organism evidence="5 6">
    <name type="scientific">Solidesulfovibrio carbinoliphilus subsp. oakridgensis</name>
    <dbReference type="NCBI Taxonomy" id="694327"/>
    <lineage>
        <taxon>Bacteria</taxon>
        <taxon>Pseudomonadati</taxon>
        <taxon>Thermodesulfobacteriota</taxon>
        <taxon>Desulfovibrionia</taxon>
        <taxon>Desulfovibrionales</taxon>
        <taxon>Desulfovibrionaceae</taxon>
        <taxon>Solidesulfovibrio</taxon>
    </lineage>
</organism>
<keyword evidence="3" id="KW-0732">Signal</keyword>
<dbReference type="AlphaFoldDB" id="G7QCW7"/>
<feature type="signal peptide" evidence="3">
    <location>
        <begin position="1"/>
        <end position="30"/>
    </location>
</feature>
<dbReference type="GO" id="GO:0015031">
    <property type="term" value="P:protein transport"/>
    <property type="evidence" value="ECO:0007669"/>
    <property type="project" value="InterPro"/>
</dbReference>
<evidence type="ECO:0000256" key="3">
    <source>
        <dbReference type="SAM" id="SignalP"/>
    </source>
</evidence>
<dbReference type="GO" id="GO:0042597">
    <property type="term" value="C:periplasmic space"/>
    <property type="evidence" value="ECO:0007669"/>
    <property type="project" value="InterPro"/>
</dbReference>
<dbReference type="SUPFAM" id="SSF69304">
    <property type="entry name" value="Tricorn protease N-terminal domain"/>
    <property type="match status" value="1"/>
</dbReference>
<evidence type="ECO:0000313" key="6">
    <source>
        <dbReference type="Proteomes" id="UP000004662"/>
    </source>
</evidence>
<dbReference type="InterPro" id="IPR011042">
    <property type="entry name" value="6-blade_b-propeller_TolB-like"/>
</dbReference>
<dbReference type="Gene3D" id="2.120.10.30">
    <property type="entry name" value="TolB, C-terminal domain"/>
    <property type="match status" value="1"/>
</dbReference>
<sequence>MTMRATKRFTGVLGAVVLLVACLLSGQAGAQQTSLAVDIQGPGQAKMNLVMARPFAGGGQMSPADKLQDLINKDLQFLPFLQLVPPSNIPGQLGGAKAEQIDFKPFSLAKVDVLVTANWTPGTNLGNVELRAFEVYSQKVLVGKGYDGVTDAQLPDIADRFCMELMAALTGQGGFFNSQIAFVKPSSGKGTDIWTVRPMGRGLTRVTSYNDLGMAVSPAWSFDGRRIVFTLIGSRSHYLGVWSGGGKPQVYTLPTTNVVSPRFLPDGQIAVSLSLRGKADIYLLTGGQQPGRAIASGPGIDVSPSFDASGRTMAYVSDETGSPNIYVKDVGGGSGRRITSSGYNTNPSISPDGKLVAFTKQMGGAQKVFVHDLGTGQETQVTSGGGSDENPSFAPDGYFIAFASTRSGQKKIYVTTRHGAPPVMVPTGDGPAQMPSWGPLPQ</sequence>
<dbReference type="OrthoDB" id="9815657at2"/>
<feature type="region of interest" description="Disordered" evidence="2">
    <location>
        <begin position="423"/>
        <end position="442"/>
    </location>
</feature>
<proteinExistence type="inferred from homology"/>
<dbReference type="SUPFAM" id="SSF52964">
    <property type="entry name" value="TolB, N-terminal domain"/>
    <property type="match status" value="1"/>
</dbReference>
<feature type="chain" id="PRO_5003503522" evidence="3">
    <location>
        <begin position="31"/>
        <end position="442"/>
    </location>
</feature>
<dbReference type="EMBL" id="CM001368">
    <property type="protein sequence ID" value="EHJ46273.1"/>
    <property type="molecule type" value="Genomic_DNA"/>
</dbReference>
<dbReference type="Pfam" id="PF07676">
    <property type="entry name" value="PD40"/>
    <property type="match status" value="4"/>
</dbReference>
<evidence type="ECO:0000313" key="5">
    <source>
        <dbReference type="EMBL" id="EHJ46273.1"/>
    </source>
</evidence>
<dbReference type="STRING" id="694327.DFW101_0256"/>
<protein>
    <submittedName>
        <fullName evidence="5">TolB domain-containing protein</fullName>
    </submittedName>
</protein>
<evidence type="ECO:0000256" key="2">
    <source>
        <dbReference type="SAM" id="MobiDB-lite"/>
    </source>
</evidence>
<keyword evidence="6" id="KW-1185">Reference proteome</keyword>
<comment type="similarity">
    <text evidence="1">Belongs to the TolB family.</text>
</comment>
<dbReference type="InterPro" id="IPR011659">
    <property type="entry name" value="WD40"/>
</dbReference>
<dbReference type="eggNOG" id="COG0823">
    <property type="taxonomic scope" value="Bacteria"/>
</dbReference>
<dbReference type="PANTHER" id="PTHR36842">
    <property type="entry name" value="PROTEIN TOLB HOMOLOG"/>
    <property type="match status" value="1"/>
</dbReference>
<dbReference type="Proteomes" id="UP000004662">
    <property type="component" value="Chromosome"/>
</dbReference>
<evidence type="ECO:0000259" key="4">
    <source>
        <dbReference type="Pfam" id="PF04052"/>
    </source>
</evidence>
<gene>
    <name evidence="5" type="ORF">DFW101_0256</name>
</gene>
<dbReference type="HOGENOM" id="CLU_047123_2_0_7"/>
<name>G7QCW7_9BACT</name>
<dbReference type="Gene3D" id="3.40.50.10070">
    <property type="entry name" value="TolB, N-terminal domain"/>
    <property type="match status" value="1"/>
</dbReference>
<dbReference type="InterPro" id="IPR007195">
    <property type="entry name" value="TolB_N"/>
</dbReference>
<evidence type="ECO:0000256" key="1">
    <source>
        <dbReference type="ARBA" id="ARBA00009820"/>
    </source>
</evidence>
<feature type="domain" description="TolB N-terminal" evidence="4">
    <location>
        <begin position="36"/>
        <end position="140"/>
    </location>
</feature>
<accession>G7QCW7</accession>
<dbReference type="PROSITE" id="PS51257">
    <property type="entry name" value="PROKAR_LIPOPROTEIN"/>
    <property type="match status" value="1"/>
</dbReference>
<reference evidence="6" key="1">
    <citation type="journal article" date="2015" name="Genome Announc.">
        <title>High-Quality Draft Genome Sequence of Desulfovibrio carbinoliphilus FW-101-2B, an Organic Acid-Oxidizing Sulfate-Reducing Bacterium Isolated from Uranium(VI)-Contaminated Groundwater.</title>
        <authorList>
            <person name="Ramsay B.D."/>
            <person name="Hwang C."/>
            <person name="Woo H.L."/>
            <person name="Carroll S.L."/>
            <person name="Lucas S."/>
            <person name="Han J."/>
            <person name="Lapidus A.L."/>
            <person name="Cheng J.F."/>
            <person name="Goodwin L.A."/>
            <person name="Pitluck S."/>
            <person name="Peters L."/>
            <person name="Chertkov O."/>
            <person name="Held B."/>
            <person name="Detter J.C."/>
            <person name="Han C.S."/>
            <person name="Tapia R."/>
            <person name="Land M.L."/>
            <person name="Hauser L.J."/>
            <person name="Kyrpides N.C."/>
            <person name="Ivanova N.N."/>
            <person name="Mikhailova N."/>
            <person name="Pagani I."/>
            <person name="Woyke T."/>
            <person name="Arkin A.P."/>
            <person name="Dehal P."/>
            <person name="Chivian D."/>
            <person name="Criddle C.S."/>
            <person name="Wu W."/>
            <person name="Chakraborty R."/>
            <person name="Hazen T.C."/>
            <person name="Fields M.W."/>
        </authorList>
    </citation>
    <scope>NUCLEOTIDE SEQUENCE [LARGE SCALE GENOMIC DNA]</scope>
    <source>
        <strain evidence="6">FW-101-2B</strain>
    </source>
</reference>
<dbReference type="PANTHER" id="PTHR36842:SF1">
    <property type="entry name" value="PROTEIN TOLB"/>
    <property type="match status" value="1"/>
</dbReference>
<dbReference type="Pfam" id="PF04052">
    <property type="entry name" value="TolB_N"/>
    <property type="match status" value="1"/>
</dbReference>